<keyword evidence="3" id="KW-1185">Reference proteome</keyword>
<protein>
    <submittedName>
        <fullName evidence="2">Uncharacterized protein</fullName>
    </submittedName>
</protein>
<evidence type="ECO:0000256" key="1">
    <source>
        <dbReference type="SAM" id="Phobius"/>
    </source>
</evidence>
<comment type="caution">
    <text evidence="2">The sequence shown here is derived from an EMBL/GenBank/DDBJ whole genome shotgun (WGS) entry which is preliminary data.</text>
</comment>
<dbReference type="EMBL" id="JAFBCP010000001">
    <property type="protein sequence ID" value="MBM7816824.1"/>
    <property type="molecule type" value="Genomic_DNA"/>
</dbReference>
<keyword evidence="1" id="KW-1133">Transmembrane helix</keyword>
<evidence type="ECO:0000313" key="3">
    <source>
        <dbReference type="Proteomes" id="UP000809290"/>
    </source>
</evidence>
<name>A0ABS2SML8_9MICO</name>
<sequence>MIATLLAVDIPLIIFIGIVVLLALGFIVGVCFLFFVLPGKSEARRRRERRENRRRMLAEFVFDILDRR</sequence>
<feature type="transmembrane region" description="Helical" evidence="1">
    <location>
        <begin position="12"/>
        <end position="37"/>
    </location>
</feature>
<keyword evidence="1" id="KW-0812">Transmembrane</keyword>
<dbReference type="Proteomes" id="UP000809290">
    <property type="component" value="Unassembled WGS sequence"/>
</dbReference>
<keyword evidence="1" id="KW-0472">Membrane</keyword>
<accession>A0ABS2SML8</accession>
<dbReference type="RefSeq" id="WP_204515523.1">
    <property type="nucleotide sequence ID" value="NZ_JAFBCP010000001.1"/>
</dbReference>
<organism evidence="2 3">
    <name type="scientific">Brevibacterium paucivorans</name>
    <dbReference type="NCBI Taxonomy" id="170994"/>
    <lineage>
        <taxon>Bacteria</taxon>
        <taxon>Bacillati</taxon>
        <taxon>Actinomycetota</taxon>
        <taxon>Actinomycetes</taxon>
        <taxon>Micrococcales</taxon>
        <taxon>Brevibacteriaceae</taxon>
        <taxon>Brevibacterium</taxon>
    </lineage>
</organism>
<reference evidence="2 3" key="1">
    <citation type="submission" date="2021-01" db="EMBL/GenBank/DDBJ databases">
        <title>Sequencing the genomes of 1000 actinobacteria strains.</title>
        <authorList>
            <person name="Klenk H.-P."/>
        </authorList>
    </citation>
    <scope>NUCLEOTIDE SEQUENCE [LARGE SCALE GENOMIC DNA]</scope>
    <source>
        <strain evidence="2 3">DSM 13657</strain>
    </source>
</reference>
<proteinExistence type="predicted"/>
<evidence type="ECO:0000313" key="2">
    <source>
        <dbReference type="EMBL" id="MBM7816824.1"/>
    </source>
</evidence>
<gene>
    <name evidence="2" type="ORF">JOE56_001518</name>
</gene>